<sequence length="120" mass="14145">MIVVINKNKYFHDIKTMCNVLGVARSTYYRSLNKTDSKRYKENEELKIEINKIYDDNKGIYGAPKIHHILNQGNLYGIFKKAPFCCIFSSFRHKNDPLKVDRFLLFNLSTLRGSYQYILV</sequence>
<dbReference type="OrthoDB" id="568465at2"/>
<keyword evidence="3" id="KW-1185">Reference proteome</keyword>
<dbReference type="InterPro" id="IPR025948">
    <property type="entry name" value="HTH-like_dom"/>
</dbReference>
<protein>
    <recommendedName>
        <fullName evidence="1">HTH-like domain-containing protein</fullName>
    </recommendedName>
</protein>
<gene>
    <name evidence="2" type="ORF">SAMN04488529_11640</name>
</gene>
<proteinExistence type="predicted"/>
<evidence type="ECO:0000313" key="2">
    <source>
        <dbReference type="EMBL" id="SDP77252.1"/>
    </source>
</evidence>
<dbReference type="AlphaFoldDB" id="A0A1H0VFC4"/>
<evidence type="ECO:0000313" key="3">
    <source>
        <dbReference type="Proteomes" id="UP000198597"/>
    </source>
</evidence>
<feature type="domain" description="HTH-like" evidence="1">
    <location>
        <begin position="42"/>
        <end position="73"/>
    </location>
</feature>
<dbReference type="Proteomes" id="UP000198597">
    <property type="component" value="Unassembled WGS sequence"/>
</dbReference>
<dbReference type="RefSeq" id="WP_089972589.1">
    <property type="nucleotide sequence ID" value="NZ_FNJM01000016.1"/>
</dbReference>
<dbReference type="EMBL" id="FNJM01000016">
    <property type="protein sequence ID" value="SDP77252.1"/>
    <property type="molecule type" value="Genomic_DNA"/>
</dbReference>
<reference evidence="2 3" key="1">
    <citation type="submission" date="2016-10" db="EMBL/GenBank/DDBJ databases">
        <authorList>
            <person name="de Groot N.N."/>
        </authorList>
    </citation>
    <scope>NUCLEOTIDE SEQUENCE [LARGE SCALE GENOMIC DNA]</scope>
    <source>
        <strain evidence="2 3">DSM 12272</strain>
    </source>
</reference>
<name>A0A1H0VFC4_9CLOT</name>
<evidence type="ECO:0000259" key="1">
    <source>
        <dbReference type="Pfam" id="PF13276"/>
    </source>
</evidence>
<accession>A0A1H0VFC4</accession>
<dbReference type="Pfam" id="PF13276">
    <property type="entry name" value="HTH_21"/>
    <property type="match status" value="1"/>
</dbReference>
<organism evidence="2 3">
    <name type="scientific">Clostridium gasigenes</name>
    <dbReference type="NCBI Taxonomy" id="94869"/>
    <lineage>
        <taxon>Bacteria</taxon>
        <taxon>Bacillati</taxon>
        <taxon>Bacillota</taxon>
        <taxon>Clostridia</taxon>
        <taxon>Eubacteriales</taxon>
        <taxon>Clostridiaceae</taxon>
        <taxon>Clostridium</taxon>
    </lineage>
</organism>